<dbReference type="Gene3D" id="3.90.1200.10">
    <property type="match status" value="1"/>
</dbReference>
<comment type="caution">
    <text evidence="2">The sequence shown here is derived from an EMBL/GenBank/DDBJ whole genome shotgun (WGS) entry which is preliminary data.</text>
</comment>
<evidence type="ECO:0000313" key="3">
    <source>
        <dbReference type="Proteomes" id="UP001501556"/>
    </source>
</evidence>
<dbReference type="InterPro" id="IPR011009">
    <property type="entry name" value="Kinase-like_dom_sf"/>
</dbReference>
<name>A0ABP7NYG1_9BACT</name>
<accession>A0ABP7NYG1</accession>
<dbReference type="EMBL" id="BAABDI010000001">
    <property type="protein sequence ID" value="GAA3956662.1"/>
    <property type="molecule type" value="Genomic_DNA"/>
</dbReference>
<evidence type="ECO:0000313" key="2">
    <source>
        <dbReference type="EMBL" id="GAA3956662.1"/>
    </source>
</evidence>
<protein>
    <submittedName>
        <fullName evidence="2">Hydroxymethylglutaryl-CoA reductase</fullName>
    </submittedName>
</protein>
<keyword evidence="3" id="KW-1185">Reference proteome</keyword>
<dbReference type="Proteomes" id="UP001501556">
    <property type="component" value="Unassembled WGS sequence"/>
</dbReference>
<proteinExistence type="predicted"/>
<organism evidence="2 3">
    <name type="scientific">Hymenobacter antarcticus</name>
    <dbReference type="NCBI Taxonomy" id="486270"/>
    <lineage>
        <taxon>Bacteria</taxon>
        <taxon>Pseudomonadati</taxon>
        <taxon>Bacteroidota</taxon>
        <taxon>Cytophagia</taxon>
        <taxon>Cytophagales</taxon>
        <taxon>Hymenobacteraceae</taxon>
        <taxon>Hymenobacter</taxon>
    </lineage>
</organism>
<evidence type="ECO:0000259" key="1">
    <source>
        <dbReference type="Pfam" id="PF01636"/>
    </source>
</evidence>
<dbReference type="Pfam" id="PF01636">
    <property type="entry name" value="APH"/>
    <property type="match status" value="1"/>
</dbReference>
<dbReference type="SUPFAM" id="SSF56112">
    <property type="entry name" value="Protein kinase-like (PK-like)"/>
    <property type="match status" value="1"/>
</dbReference>
<reference evidence="3" key="1">
    <citation type="journal article" date="2019" name="Int. J. Syst. Evol. Microbiol.">
        <title>The Global Catalogue of Microorganisms (GCM) 10K type strain sequencing project: providing services to taxonomists for standard genome sequencing and annotation.</title>
        <authorList>
            <consortium name="The Broad Institute Genomics Platform"/>
            <consortium name="The Broad Institute Genome Sequencing Center for Infectious Disease"/>
            <person name="Wu L."/>
            <person name="Ma J."/>
        </authorList>
    </citation>
    <scope>NUCLEOTIDE SEQUENCE [LARGE SCALE GENOMIC DNA]</scope>
    <source>
        <strain evidence="3">JCM 17217</strain>
    </source>
</reference>
<dbReference type="InterPro" id="IPR002575">
    <property type="entry name" value="Aminoglycoside_PTrfase"/>
</dbReference>
<feature type="domain" description="Aminoglycoside phosphotransferase" evidence="1">
    <location>
        <begin position="72"/>
        <end position="321"/>
    </location>
</feature>
<gene>
    <name evidence="2" type="ORF">GCM10022407_00200</name>
</gene>
<sequence>MTTADFLRPIFLEEMMRAHAPARQIRVLAVAPLALDSSASILTALTAGQTDAAIGHFGLAVTLEADGRRQTQRLVLKVKPPGREISAMLASLAQACGEPLATVYPQFAARTGFHHTHRRELAAYQLPIAGLMPTIWGVYADDARQAYCVLMEYLDDVTLLNSVMAPEAWTDAHIRAALTQLAAWHAAHLTPSPPHGFDDQPSLAHMRQLAPLWEALLANAAAHFPDLYTAARQRTLRTAIAQIPAYWAVLETMPRTLIHNDLNPRNTCFKTSPDGLRLCAYDWELATWHVPQYDVVELLSFVLGPDRYGLRLGYLEHYRQVLHGLTGHYADAAAFRAGAGYAALDFGLHRLGMYLMAHSVSPYPFLPRVVDSYFDTLAQLRPLELPGALPEPRRASEIVREKCQPEALIVS</sequence>